<keyword evidence="3" id="KW-0804">Transcription</keyword>
<dbReference type="CDD" id="cd07377">
    <property type="entry name" value="WHTH_GntR"/>
    <property type="match status" value="1"/>
</dbReference>
<dbReference type="SUPFAM" id="SSF64288">
    <property type="entry name" value="Chorismate lyase-like"/>
    <property type="match status" value="1"/>
</dbReference>
<evidence type="ECO:0000313" key="5">
    <source>
        <dbReference type="EMBL" id="MDH6182151.1"/>
    </source>
</evidence>
<keyword evidence="6" id="KW-1185">Reference proteome</keyword>
<reference evidence="5 6" key="1">
    <citation type="submission" date="2023-04" db="EMBL/GenBank/DDBJ databases">
        <title>Genome Encyclopedia of Bacteria and Archaea VI: Functional Genomics of Type Strains.</title>
        <authorList>
            <person name="Whitman W."/>
        </authorList>
    </citation>
    <scope>NUCLEOTIDE SEQUENCE [LARGE SCALE GENOMIC DNA]</scope>
    <source>
        <strain evidence="5 6">SG_E_30_P1</strain>
    </source>
</reference>
<evidence type="ECO:0000256" key="3">
    <source>
        <dbReference type="ARBA" id="ARBA00023163"/>
    </source>
</evidence>
<evidence type="ECO:0000259" key="4">
    <source>
        <dbReference type="PROSITE" id="PS50949"/>
    </source>
</evidence>
<dbReference type="SUPFAM" id="SSF46785">
    <property type="entry name" value="Winged helix' DNA-binding domain"/>
    <property type="match status" value="1"/>
</dbReference>
<dbReference type="Gene3D" id="1.10.10.10">
    <property type="entry name" value="Winged helix-like DNA-binding domain superfamily/Winged helix DNA-binding domain"/>
    <property type="match status" value="1"/>
</dbReference>
<dbReference type="Proteomes" id="UP001160142">
    <property type="component" value="Unassembled WGS sequence"/>
</dbReference>
<protein>
    <submittedName>
        <fullName evidence="5">GntR family transcriptional regulator</fullName>
    </submittedName>
</protein>
<dbReference type="PANTHER" id="PTHR44846">
    <property type="entry name" value="MANNOSYL-D-GLYCERATE TRANSPORT/METABOLISM SYSTEM REPRESSOR MNGR-RELATED"/>
    <property type="match status" value="1"/>
</dbReference>
<gene>
    <name evidence="5" type="ORF">M2152_002333</name>
</gene>
<evidence type="ECO:0000313" key="6">
    <source>
        <dbReference type="Proteomes" id="UP001160142"/>
    </source>
</evidence>
<dbReference type="InterPro" id="IPR000524">
    <property type="entry name" value="Tscrpt_reg_HTH_GntR"/>
</dbReference>
<dbReference type="Pfam" id="PF00392">
    <property type="entry name" value="GntR"/>
    <property type="match status" value="1"/>
</dbReference>
<keyword evidence="2" id="KW-0238">DNA-binding</keyword>
<accession>A0ABT6KQ90</accession>
<dbReference type="Gene3D" id="3.40.1410.10">
    <property type="entry name" value="Chorismate lyase-like"/>
    <property type="match status" value="1"/>
</dbReference>
<dbReference type="InterPro" id="IPR028978">
    <property type="entry name" value="Chorismate_lyase_/UTRA_dom_sf"/>
</dbReference>
<keyword evidence="1" id="KW-0805">Transcription regulation</keyword>
<dbReference type="PANTHER" id="PTHR44846:SF16">
    <property type="entry name" value="TRANSCRIPTIONAL REGULATOR PHNF-RELATED"/>
    <property type="match status" value="1"/>
</dbReference>
<comment type="caution">
    <text evidence="5">The sequence shown here is derived from an EMBL/GenBank/DDBJ whole genome shotgun (WGS) entry which is preliminary data.</text>
</comment>
<dbReference type="InterPro" id="IPR036388">
    <property type="entry name" value="WH-like_DNA-bd_sf"/>
</dbReference>
<dbReference type="RefSeq" id="WP_322134439.1">
    <property type="nucleotide sequence ID" value="NZ_CP085036.1"/>
</dbReference>
<dbReference type="InterPro" id="IPR050679">
    <property type="entry name" value="Bact_HTH_transcr_reg"/>
</dbReference>
<dbReference type="InterPro" id="IPR036390">
    <property type="entry name" value="WH_DNA-bd_sf"/>
</dbReference>
<organism evidence="5 6">
    <name type="scientific">Antiquaquibacter oligotrophicus</name>
    <dbReference type="NCBI Taxonomy" id="2880260"/>
    <lineage>
        <taxon>Bacteria</taxon>
        <taxon>Bacillati</taxon>
        <taxon>Actinomycetota</taxon>
        <taxon>Actinomycetes</taxon>
        <taxon>Micrococcales</taxon>
        <taxon>Microbacteriaceae</taxon>
        <taxon>Antiquaquibacter</taxon>
    </lineage>
</organism>
<dbReference type="EMBL" id="JARXVQ010000001">
    <property type="protein sequence ID" value="MDH6182151.1"/>
    <property type="molecule type" value="Genomic_DNA"/>
</dbReference>
<dbReference type="SMART" id="SM00345">
    <property type="entry name" value="HTH_GNTR"/>
    <property type="match status" value="1"/>
</dbReference>
<dbReference type="InterPro" id="IPR011663">
    <property type="entry name" value="UTRA"/>
</dbReference>
<dbReference type="Pfam" id="PF07702">
    <property type="entry name" value="UTRA"/>
    <property type="match status" value="1"/>
</dbReference>
<evidence type="ECO:0000256" key="1">
    <source>
        <dbReference type="ARBA" id="ARBA00023015"/>
    </source>
</evidence>
<dbReference type="PRINTS" id="PR00035">
    <property type="entry name" value="HTHGNTR"/>
</dbReference>
<sequence length="250" mass="27827">MLATTPTGIRADYPEPLWVQAAELITKEITSGALKPGSRLPPERELCIQLDISRVTLRKALNKLVEDGLLEASHGRGWYVATTAMSKEWPNSLESFSETARRMGLSATSRVLTSTTYPATIDEAEEFLIAPGTRMFSLDRVRLLDGVPTAIDYATIPLHLVPGFESIDFTTTSLYEQLQLAGITPVRADSTIEAREADEYAAKHLDIGVGKPLLVMHQRVVDATDKPVFASKIQYSGERYRLRTFFARRR</sequence>
<name>A0ABT6KQ90_9MICO</name>
<dbReference type="PROSITE" id="PS50949">
    <property type="entry name" value="HTH_GNTR"/>
    <property type="match status" value="1"/>
</dbReference>
<proteinExistence type="predicted"/>
<evidence type="ECO:0000256" key="2">
    <source>
        <dbReference type="ARBA" id="ARBA00023125"/>
    </source>
</evidence>
<dbReference type="SMART" id="SM00866">
    <property type="entry name" value="UTRA"/>
    <property type="match status" value="1"/>
</dbReference>
<feature type="domain" description="HTH gntR-type" evidence="4">
    <location>
        <begin position="15"/>
        <end position="83"/>
    </location>
</feature>